<dbReference type="OrthoDB" id="6706917at2"/>
<feature type="transmembrane region" description="Helical" evidence="1">
    <location>
        <begin position="35"/>
        <end position="55"/>
    </location>
</feature>
<dbReference type="AlphaFoldDB" id="A0A4Y7XAY9"/>
<keyword evidence="1" id="KW-0812">Transmembrane</keyword>
<dbReference type="RefSeq" id="WP_134244953.1">
    <property type="nucleotide sequence ID" value="NZ_SNTY01000047.1"/>
</dbReference>
<proteinExistence type="predicted"/>
<gene>
    <name evidence="2" type="ORF">E2B99_10845</name>
</gene>
<evidence type="ECO:0000256" key="1">
    <source>
        <dbReference type="SAM" id="Phobius"/>
    </source>
</evidence>
<evidence type="ECO:0008006" key="4">
    <source>
        <dbReference type="Google" id="ProtNLM"/>
    </source>
</evidence>
<feature type="transmembrane region" description="Helical" evidence="1">
    <location>
        <begin position="61"/>
        <end position="85"/>
    </location>
</feature>
<name>A0A4Y7XAY9_9GAMM</name>
<evidence type="ECO:0000313" key="3">
    <source>
        <dbReference type="Proteomes" id="UP000297834"/>
    </source>
</evidence>
<keyword evidence="1" id="KW-0472">Membrane</keyword>
<accession>A0A4Y7XAY9</accession>
<dbReference type="STRING" id="1120977.GCA_000619845_01898"/>
<dbReference type="EMBL" id="SNTY01000047">
    <property type="protein sequence ID" value="TEU25040.1"/>
    <property type="molecule type" value="Genomic_DNA"/>
</dbReference>
<reference evidence="2 3" key="1">
    <citation type="submission" date="2019-03" db="EMBL/GenBank/DDBJ databases">
        <title>Alkanindiges illinoisensis: a potential pathogenic isolated from ascites of a gastric cancer patient with abdominal metastasis.</title>
        <authorList>
            <person name="Hu X."/>
            <person name="Yang B."/>
            <person name="Yan X."/>
            <person name="Lin L."/>
            <person name="Zhao H."/>
            <person name="Zhou F."/>
            <person name="Su B."/>
            <person name="Chen J."/>
            <person name="Rui Y."/>
            <person name="Wang Q."/>
            <person name="Zheng L."/>
        </authorList>
    </citation>
    <scope>NUCLEOTIDE SEQUENCE [LARGE SCALE GENOMIC DNA]</scope>
    <source>
        <strain evidence="2 3">NFYY 23406</strain>
    </source>
</reference>
<keyword evidence="3" id="KW-1185">Reference proteome</keyword>
<dbReference type="Proteomes" id="UP000297834">
    <property type="component" value="Unassembled WGS sequence"/>
</dbReference>
<evidence type="ECO:0000313" key="2">
    <source>
        <dbReference type="EMBL" id="TEU25040.1"/>
    </source>
</evidence>
<protein>
    <recommendedName>
        <fullName evidence="4">YcxB family protein</fullName>
    </recommendedName>
</protein>
<organism evidence="2 3">
    <name type="scientific">Alkanindiges illinoisensis</name>
    <dbReference type="NCBI Taxonomy" id="197183"/>
    <lineage>
        <taxon>Bacteria</taxon>
        <taxon>Pseudomonadati</taxon>
        <taxon>Pseudomonadota</taxon>
        <taxon>Gammaproteobacteria</taxon>
        <taxon>Moraxellales</taxon>
        <taxon>Moraxellaceae</taxon>
        <taxon>Alkanindiges</taxon>
    </lineage>
</organism>
<sequence length="192" mass="21735">MSVAESPLVSLRYTLSLSEAQDGFRLATRQRKGKMHMVMTLACALIIAWGIWLGFDDKGRYFVILGAFFFLSQATLQYGVMPWLFKRQYHKHQVAHVVQGIDIYASNESGGHESKGKVTLYHGMADKQDKQNFALSEVKSLRKGQLCYVLMFESGMMCMIPRRSVEQATTTTVFEQMLLQQSGSKSYDHTSA</sequence>
<comment type="caution">
    <text evidence="2">The sequence shown here is derived from an EMBL/GenBank/DDBJ whole genome shotgun (WGS) entry which is preliminary data.</text>
</comment>
<keyword evidence="1" id="KW-1133">Transmembrane helix</keyword>